<sequence length="127" mass="13665">MSFVLRRYDPDLTIDLHVRTATDLPQSFLWPRPVGHSSPSFGSQRLRSNSATSTSGTRRVSGAPRPRGNGVPMRAHPRRPVAPSKQPPPKGIANRVEPSAMGLAPPLGNSPGQGDLLQSPSFRDAHS</sequence>
<accession>A0AAV6TFV3</accession>
<keyword evidence="3" id="KW-1185">Reference proteome</keyword>
<dbReference type="AlphaFoldDB" id="A0AAV6TFV3"/>
<gene>
    <name evidence="2" type="ORF">JTE90_018979</name>
</gene>
<feature type="compositionally biased region" description="Polar residues" evidence="1">
    <location>
        <begin position="110"/>
        <end position="121"/>
    </location>
</feature>
<comment type="caution">
    <text evidence="2">The sequence shown here is derived from an EMBL/GenBank/DDBJ whole genome shotgun (WGS) entry which is preliminary data.</text>
</comment>
<organism evidence="2 3">
    <name type="scientific">Oedothorax gibbosus</name>
    <dbReference type="NCBI Taxonomy" id="931172"/>
    <lineage>
        <taxon>Eukaryota</taxon>
        <taxon>Metazoa</taxon>
        <taxon>Ecdysozoa</taxon>
        <taxon>Arthropoda</taxon>
        <taxon>Chelicerata</taxon>
        <taxon>Arachnida</taxon>
        <taxon>Araneae</taxon>
        <taxon>Araneomorphae</taxon>
        <taxon>Entelegynae</taxon>
        <taxon>Araneoidea</taxon>
        <taxon>Linyphiidae</taxon>
        <taxon>Erigoninae</taxon>
        <taxon>Oedothorax</taxon>
    </lineage>
</organism>
<name>A0AAV6TFV3_9ARAC</name>
<protein>
    <submittedName>
        <fullName evidence="2">Uncharacterized protein</fullName>
    </submittedName>
</protein>
<proteinExistence type="predicted"/>
<feature type="compositionally biased region" description="Polar residues" evidence="1">
    <location>
        <begin position="37"/>
        <end position="58"/>
    </location>
</feature>
<dbReference type="EMBL" id="JAFNEN010005123">
    <property type="protein sequence ID" value="KAG8170623.1"/>
    <property type="molecule type" value="Genomic_DNA"/>
</dbReference>
<feature type="region of interest" description="Disordered" evidence="1">
    <location>
        <begin position="24"/>
        <end position="127"/>
    </location>
</feature>
<reference evidence="2 3" key="1">
    <citation type="journal article" date="2022" name="Nat. Ecol. Evol.">
        <title>A masculinizing supergene underlies an exaggerated male reproductive morph in a spider.</title>
        <authorList>
            <person name="Hendrickx F."/>
            <person name="De Corte Z."/>
            <person name="Sonet G."/>
            <person name="Van Belleghem S.M."/>
            <person name="Kostlbacher S."/>
            <person name="Vangestel C."/>
        </authorList>
    </citation>
    <scope>NUCLEOTIDE SEQUENCE [LARGE SCALE GENOMIC DNA]</scope>
    <source>
        <strain evidence="2">W744_W776</strain>
    </source>
</reference>
<dbReference type="Proteomes" id="UP000827092">
    <property type="component" value="Unassembled WGS sequence"/>
</dbReference>
<evidence type="ECO:0000313" key="3">
    <source>
        <dbReference type="Proteomes" id="UP000827092"/>
    </source>
</evidence>
<evidence type="ECO:0000313" key="2">
    <source>
        <dbReference type="EMBL" id="KAG8170623.1"/>
    </source>
</evidence>
<evidence type="ECO:0000256" key="1">
    <source>
        <dbReference type="SAM" id="MobiDB-lite"/>
    </source>
</evidence>